<dbReference type="Pfam" id="PF12706">
    <property type="entry name" value="Lactamase_B_2"/>
    <property type="match status" value="1"/>
</dbReference>
<evidence type="ECO:0000259" key="2">
    <source>
        <dbReference type="SMART" id="SM00849"/>
    </source>
</evidence>
<organism evidence="3 4">
    <name type="scientific">Salipaludibacillus keqinensis</name>
    <dbReference type="NCBI Taxonomy" id="2045207"/>
    <lineage>
        <taxon>Bacteria</taxon>
        <taxon>Bacillati</taxon>
        <taxon>Bacillota</taxon>
        <taxon>Bacilli</taxon>
        <taxon>Bacillales</taxon>
        <taxon>Bacillaceae</taxon>
    </lineage>
</organism>
<dbReference type="InterPro" id="IPR036866">
    <property type="entry name" value="RibonucZ/Hydroxyglut_hydro"/>
</dbReference>
<name>A0A323TF41_9BACI</name>
<dbReference type="PANTHER" id="PTHR46018:SF4">
    <property type="entry name" value="METALLO-HYDROLASE YHFI-RELATED"/>
    <property type="match status" value="1"/>
</dbReference>
<evidence type="ECO:0000256" key="1">
    <source>
        <dbReference type="ARBA" id="ARBA00022833"/>
    </source>
</evidence>
<dbReference type="PANTHER" id="PTHR46018">
    <property type="entry name" value="ZINC PHOSPHODIESTERASE ELAC PROTEIN 1"/>
    <property type="match status" value="1"/>
</dbReference>
<dbReference type="SUPFAM" id="SSF56281">
    <property type="entry name" value="Metallo-hydrolase/oxidoreductase"/>
    <property type="match status" value="1"/>
</dbReference>
<dbReference type="RefSeq" id="WP_110609643.1">
    <property type="nucleotide sequence ID" value="NZ_PDOD01000002.1"/>
</dbReference>
<protein>
    <recommendedName>
        <fullName evidence="2">Metallo-beta-lactamase domain-containing protein</fullName>
    </recommendedName>
</protein>
<feature type="domain" description="Metallo-beta-lactamase" evidence="2">
    <location>
        <begin position="18"/>
        <end position="213"/>
    </location>
</feature>
<dbReference type="OrthoDB" id="9794898at2"/>
<evidence type="ECO:0000313" key="4">
    <source>
        <dbReference type="Proteomes" id="UP000248214"/>
    </source>
</evidence>
<reference evidence="3 4" key="1">
    <citation type="submission" date="2017-10" db="EMBL/GenBank/DDBJ databases">
        <title>Bacillus sp. nov., a halophilic bacterium isolated from a Keqin Lake.</title>
        <authorList>
            <person name="Wang H."/>
        </authorList>
    </citation>
    <scope>NUCLEOTIDE SEQUENCE [LARGE SCALE GENOMIC DNA]</scope>
    <source>
        <strain evidence="3 4">KQ-12</strain>
    </source>
</reference>
<evidence type="ECO:0000313" key="3">
    <source>
        <dbReference type="EMBL" id="PYZ93611.1"/>
    </source>
</evidence>
<dbReference type="EMBL" id="PDOD01000002">
    <property type="protein sequence ID" value="PYZ93611.1"/>
    <property type="molecule type" value="Genomic_DNA"/>
</dbReference>
<dbReference type="CDD" id="cd07716">
    <property type="entry name" value="RNaseZ_short-form-like_MBL-fold"/>
    <property type="match status" value="1"/>
</dbReference>
<dbReference type="AlphaFoldDB" id="A0A323TF41"/>
<keyword evidence="1" id="KW-0862">Zinc</keyword>
<dbReference type="GO" id="GO:0042781">
    <property type="term" value="F:3'-tRNA processing endoribonuclease activity"/>
    <property type="evidence" value="ECO:0007669"/>
    <property type="project" value="TreeGrafter"/>
</dbReference>
<sequence length="246" mass="27350">MKLTVIGFWGAYAGKNEATSCFLIEEENTKILLDCGSGAVSQLQNYVELKELDAVVLSHYHHDHVADLGGLTYSRVVDMNLKRTDHPLQIYAHGEDKNEFQKLGKPPYSLVTQYEVAQPITIGPFSISFQKTSHPAPCFAMKITSTITGKSVVYTADTTYDQKLVPFSIKADLLLAETSFYADQTANTFGHMNSDEVGRLANEAKVEAVMLTHLPHFGNHQQLVNEVSQRYQGQVILAKTGEQMHI</sequence>
<keyword evidence="4" id="KW-1185">Reference proteome</keyword>
<dbReference type="Proteomes" id="UP000248214">
    <property type="component" value="Unassembled WGS sequence"/>
</dbReference>
<proteinExistence type="predicted"/>
<comment type="caution">
    <text evidence="3">The sequence shown here is derived from an EMBL/GenBank/DDBJ whole genome shotgun (WGS) entry which is preliminary data.</text>
</comment>
<accession>A0A323TF41</accession>
<dbReference type="SMART" id="SM00849">
    <property type="entry name" value="Lactamase_B"/>
    <property type="match status" value="1"/>
</dbReference>
<dbReference type="InterPro" id="IPR001279">
    <property type="entry name" value="Metallo-B-lactamas"/>
</dbReference>
<gene>
    <name evidence="3" type="ORF">CR194_10650</name>
</gene>
<dbReference type="Gene3D" id="3.60.15.10">
    <property type="entry name" value="Ribonuclease Z/Hydroxyacylglutathione hydrolase-like"/>
    <property type="match status" value="1"/>
</dbReference>